<sequence>MTAISCCVCDGQGLRCPMLLVFATLQLLINEAERKERTIYVTSPHRSEVTTAEQEDKMGDILCILY</sequence>
<organism evidence="1 2">
    <name type="scientific">Engystomops pustulosus</name>
    <name type="common">Tungara frog</name>
    <name type="synonym">Physalaemus pustulosus</name>
    <dbReference type="NCBI Taxonomy" id="76066"/>
    <lineage>
        <taxon>Eukaryota</taxon>
        <taxon>Metazoa</taxon>
        <taxon>Chordata</taxon>
        <taxon>Craniata</taxon>
        <taxon>Vertebrata</taxon>
        <taxon>Euteleostomi</taxon>
        <taxon>Amphibia</taxon>
        <taxon>Batrachia</taxon>
        <taxon>Anura</taxon>
        <taxon>Neobatrachia</taxon>
        <taxon>Hyloidea</taxon>
        <taxon>Leptodactylidae</taxon>
        <taxon>Leiuperinae</taxon>
        <taxon>Engystomops</taxon>
    </lineage>
</organism>
<protein>
    <recommendedName>
        <fullName evidence="3">Secreted protein</fullName>
    </recommendedName>
</protein>
<name>A0AAV6ZF52_ENGPU</name>
<dbReference type="EMBL" id="WNYA01000586">
    <property type="protein sequence ID" value="KAG8547861.1"/>
    <property type="molecule type" value="Genomic_DNA"/>
</dbReference>
<dbReference type="AlphaFoldDB" id="A0AAV6ZF52"/>
<accession>A0AAV6ZF52</accession>
<evidence type="ECO:0008006" key="3">
    <source>
        <dbReference type="Google" id="ProtNLM"/>
    </source>
</evidence>
<proteinExistence type="predicted"/>
<reference evidence="1" key="1">
    <citation type="thesis" date="2020" institute="ProQuest LLC" country="789 East Eisenhower Parkway, Ann Arbor, MI, USA">
        <title>Comparative Genomics and Chromosome Evolution.</title>
        <authorList>
            <person name="Mudd A.B."/>
        </authorList>
    </citation>
    <scope>NUCLEOTIDE SEQUENCE</scope>
    <source>
        <strain evidence="1">237g6f4</strain>
        <tissue evidence="1">Blood</tissue>
    </source>
</reference>
<evidence type="ECO:0000313" key="2">
    <source>
        <dbReference type="Proteomes" id="UP000824782"/>
    </source>
</evidence>
<evidence type="ECO:0000313" key="1">
    <source>
        <dbReference type="EMBL" id="KAG8547861.1"/>
    </source>
</evidence>
<keyword evidence="2" id="KW-1185">Reference proteome</keyword>
<comment type="caution">
    <text evidence="1">The sequence shown here is derived from an EMBL/GenBank/DDBJ whole genome shotgun (WGS) entry which is preliminary data.</text>
</comment>
<dbReference type="Proteomes" id="UP000824782">
    <property type="component" value="Unassembled WGS sequence"/>
</dbReference>
<gene>
    <name evidence="1" type="ORF">GDO81_027285</name>
</gene>